<evidence type="ECO:0000256" key="4">
    <source>
        <dbReference type="ARBA" id="ARBA00022984"/>
    </source>
</evidence>
<keyword evidence="5 7" id="KW-0413">Isomerase</keyword>
<dbReference type="NCBIfam" id="TIGR00067">
    <property type="entry name" value="glut_race"/>
    <property type="match status" value="1"/>
</dbReference>
<comment type="pathway">
    <text evidence="7">Cell wall biogenesis; peptidoglycan biosynthesis.</text>
</comment>
<evidence type="ECO:0000256" key="5">
    <source>
        <dbReference type="ARBA" id="ARBA00023235"/>
    </source>
</evidence>
<dbReference type="FunFam" id="3.40.50.1860:FF:000001">
    <property type="entry name" value="Glutamate racemase"/>
    <property type="match status" value="1"/>
</dbReference>
<evidence type="ECO:0000256" key="1">
    <source>
        <dbReference type="ARBA" id="ARBA00001602"/>
    </source>
</evidence>
<feature type="active site" description="Proton donor/acceptor" evidence="7">
    <location>
        <position position="104"/>
    </location>
</feature>
<feature type="active site" description="Proton donor/acceptor" evidence="7">
    <location>
        <position position="216"/>
    </location>
</feature>
<keyword evidence="4 7" id="KW-0573">Peptidoglycan synthesis</keyword>
<dbReference type="PROSITE" id="PS00924">
    <property type="entry name" value="ASP_GLU_RACEMASE_2"/>
    <property type="match status" value="1"/>
</dbReference>
<dbReference type="GO" id="GO:0008360">
    <property type="term" value="P:regulation of cell shape"/>
    <property type="evidence" value="ECO:0007669"/>
    <property type="project" value="UniProtKB-KW"/>
</dbReference>
<organism evidence="8 9">
    <name type="scientific">Roseburia inulinivorans DSM 16841</name>
    <dbReference type="NCBI Taxonomy" id="622312"/>
    <lineage>
        <taxon>Bacteria</taxon>
        <taxon>Bacillati</taxon>
        <taxon>Bacillota</taxon>
        <taxon>Clostridia</taxon>
        <taxon>Lachnospirales</taxon>
        <taxon>Lachnospiraceae</taxon>
        <taxon>Roseburia</taxon>
    </lineage>
</organism>
<keyword evidence="6 7" id="KW-0961">Cell wall biogenesis/degradation</keyword>
<sequence>MPCWNSNQYEERTDRGVCKIEEKKAGNRNMDEMQRPIGVFDSGVGGISVLRELVALMPNENFIFYGDSKNAPYGTKTLEEVRKLTLADAEYLRSRNVKALVVACNTATSAAIHILREKYQKEIPVIGIEPALKPAVSVKENSRVLVMATPMTLREKKFHNLMQKFQDQAEIISLPCPGLVEFVERGELSGEALEHFLKNLFAPYQERKVDAVVLGCTHYPLVRKTIQKVLGSGVAVFDGGAGTARETLHKLKEYSLVSDAVTPGTVQFYNSTEDQAMIELSKYLLEQRKM</sequence>
<evidence type="ECO:0000256" key="3">
    <source>
        <dbReference type="ARBA" id="ARBA00022960"/>
    </source>
</evidence>
<dbReference type="GO" id="GO:0008881">
    <property type="term" value="F:glutamate racemase activity"/>
    <property type="evidence" value="ECO:0007669"/>
    <property type="project" value="UniProtKB-UniRule"/>
</dbReference>
<comment type="function">
    <text evidence="7">Provides the (R)-glutamate required for cell wall biosynthesis.</text>
</comment>
<evidence type="ECO:0000313" key="9">
    <source>
        <dbReference type="Proteomes" id="UP000003561"/>
    </source>
</evidence>
<feature type="binding site" evidence="7">
    <location>
        <begin position="73"/>
        <end position="74"/>
    </location>
    <ligand>
        <name>substrate</name>
    </ligand>
</feature>
<accession>C0FS08</accession>
<evidence type="ECO:0000256" key="6">
    <source>
        <dbReference type="ARBA" id="ARBA00023316"/>
    </source>
</evidence>
<gene>
    <name evidence="7 8" type="primary">murI</name>
    <name evidence="8" type="ORF">ROSEINA2194_01523</name>
</gene>
<feature type="binding site" evidence="7">
    <location>
        <begin position="105"/>
        <end position="106"/>
    </location>
    <ligand>
        <name>substrate</name>
    </ligand>
</feature>
<dbReference type="SUPFAM" id="SSF53681">
    <property type="entry name" value="Aspartate/glutamate racemase"/>
    <property type="match status" value="2"/>
</dbReference>
<dbReference type="InterPro" id="IPR004391">
    <property type="entry name" value="Glu_race"/>
</dbReference>
<reference evidence="8 9" key="1">
    <citation type="submission" date="2009-02" db="EMBL/GenBank/DDBJ databases">
        <authorList>
            <person name="Fulton L."/>
            <person name="Clifton S."/>
            <person name="Fulton B."/>
            <person name="Xu J."/>
            <person name="Minx P."/>
            <person name="Pepin K.H."/>
            <person name="Johnson M."/>
            <person name="Bhonagiri V."/>
            <person name="Nash W.E."/>
            <person name="Mardis E.R."/>
            <person name="Wilson R.K."/>
        </authorList>
    </citation>
    <scope>NUCLEOTIDE SEQUENCE [LARGE SCALE GENOMIC DNA]</scope>
    <source>
        <strain evidence="8 9">DSM 16841</strain>
    </source>
</reference>
<keyword evidence="3 7" id="KW-0133">Cell shape</keyword>
<dbReference type="EC" id="5.1.1.3" evidence="2 7"/>
<evidence type="ECO:0000313" key="8">
    <source>
        <dbReference type="EMBL" id="EEG94676.1"/>
    </source>
</evidence>
<protein>
    <recommendedName>
        <fullName evidence="2 7">Glutamate racemase</fullName>
        <ecNumber evidence="2 7">5.1.1.3</ecNumber>
    </recommendedName>
</protein>
<feature type="binding site" evidence="7">
    <location>
        <begin position="41"/>
        <end position="42"/>
    </location>
    <ligand>
        <name>substrate</name>
    </ligand>
</feature>
<dbReference type="eggNOG" id="COG0796">
    <property type="taxonomic scope" value="Bacteria"/>
</dbReference>
<dbReference type="InterPro" id="IPR033134">
    <property type="entry name" value="Asp/Glu_racemase_AS_2"/>
</dbReference>
<dbReference type="PROSITE" id="PS00923">
    <property type="entry name" value="ASP_GLU_RACEMASE_1"/>
    <property type="match status" value="1"/>
</dbReference>
<dbReference type="GO" id="GO:0009252">
    <property type="term" value="P:peptidoglycan biosynthetic process"/>
    <property type="evidence" value="ECO:0007669"/>
    <property type="project" value="UniProtKB-UniRule"/>
</dbReference>
<dbReference type="InterPro" id="IPR001920">
    <property type="entry name" value="Asp/Glu_race"/>
</dbReference>
<comment type="caution">
    <text evidence="8">The sequence shown here is derived from an EMBL/GenBank/DDBJ whole genome shotgun (WGS) entry which is preliminary data.</text>
</comment>
<dbReference type="PANTHER" id="PTHR21198:SF3">
    <property type="entry name" value="GLUTAMATE RACEMASE"/>
    <property type="match status" value="1"/>
</dbReference>
<proteinExistence type="inferred from homology"/>
<evidence type="ECO:0000256" key="2">
    <source>
        <dbReference type="ARBA" id="ARBA00013090"/>
    </source>
</evidence>
<feature type="binding site" evidence="7">
    <location>
        <begin position="217"/>
        <end position="218"/>
    </location>
    <ligand>
        <name>substrate</name>
    </ligand>
</feature>
<dbReference type="InterPro" id="IPR018187">
    <property type="entry name" value="Asp/Glu_racemase_AS_1"/>
</dbReference>
<dbReference type="HAMAP" id="MF_00258">
    <property type="entry name" value="Glu_racemase"/>
    <property type="match status" value="1"/>
</dbReference>
<dbReference type="Proteomes" id="UP000003561">
    <property type="component" value="Unassembled WGS sequence"/>
</dbReference>
<dbReference type="InterPro" id="IPR015942">
    <property type="entry name" value="Asp/Glu/hydantoin_racemase"/>
</dbReference>
<dbReference type="AlphaFoldDB" id="C0FS08"/>
<dbReference type="Pfam" id="PF01177">
    <property type="entry name" value="Asp_Glu_race"/>
    <property type="match status" value="1"/>
</dbReference>
<comment type="catalytic activity">
    <reaction evidence="1 7">
        <text>L-glutamate = D-glutamate</text>
        <dbReference type="Rhea" id="RHEA:12813"/>
        <dbReference type="ChEBI" id="CHEBI:29985"/>
        <dbReference type="ChEBI" id="CHEBI:29986"/>
        <dbReference type="EC" id="5.1.1.3"/>
    </reaction>
</comment>
<dbReference type="Gene3D" id="3.40.50.1860">
    <property type="match status" value="2"/>
</dbReference>
<dbReference type="GO" id="GO:0071555">
    <property type="term" value="P:cell wall organization"/>
    <property type="evidence" value="ECO:0007669"/>
    <property type="project" value="UniProtKB-KW"/>
</dbReference>
<name>C0FS08_9FIRM</name>
<evidence type="ECO:0000256" key="7">
    <source>
        <dbReference type="HAMAP-Rule" id="MF_00258"/>
    </source>
</evidence>
<reference evidence="8 9" key="2">
    <citation type="submission" date="2009-03" db="EMBL/GenBank/DDBJ databases">
        <title>Draft genome sequence of Roseburia inulinivorans (DSM 16841).</title>
        <authorList>
            <person name="Sudarsanam P."/>
            <person name="Ley R."/>
            <person name="Guruge J."/>
            <person name="Turnbaugh P.J."/>
            <person name="Mahowald M."/>
            <person name="Liep D."/>
            <person name="Gordon J."/>
        </authorList>
    </citation>
    <scope>NUCLEOTIDE SEQUENCE [LARGE SCALE GENOMIC DNA]</scope>
    <source>
        <strain evidence="8 9">DSM 16841</strain>
    </source>
</reference>
<dbReference type="PANTHER" id="PTHR21198">
    <property type="entry name" value="GLUTAMATE RACEMASE"/>
    <property type="match status" value="1"/>
</dbReference>
<comment type="similarity">
    <text evidence="7">Belongs to the aspartate/glutamate racemases family.</text>
</comment>
<dbReference type="EMBL" id="ACFY01000058">
    <property type="protein sequence ID" value="EEG94676.1"/>
    <property type="molecule type" value="Genomic_DNA"/>
</dbReference>
<dbReference type="UniPathway" id="UPA00219"/>